<dbReference type="PANTHER" id="PTHR21363:SF0">
    <property type="entry name" value="PREPHENATE DEHYDROGENASE [NADP(+)]"/>
    <property type="match status" value="1"/>
</dbReference>
<accession>A0A927G7S5</accession>
<dbReference type="GO" id="GO:0008977">
    <property type="term" value="F:prephenate dehydrogenase (NAD+) activity"/>
    <property type="evidence" value="ECO:0007669"/>
    <property type="project" value="InterPro"/>
</dbReference>
<evidence type="ECO:0000256" key="1">
    <source>
        <dbReference type="ARBA" id="ARBA00007964"/>
    </source>
</evidence>
<dbReference type="GO" id="GO:0004665">
    <property type="term" value="F:prephenate dehydrogenase (NADP+) activity"/>
    <property type="evidence" value="ECO:0007669"/>
    <property type="project" value="InterPro"/>
</dbReference>
<dbReference type="Pfam" id="PF20463">
    <property type="entry name" value="PDH_C"/>
    <property type="match status" value="1"/>
</dbReference>
<dbReference type="SUPFAM" id="SSF48179">
    <property type="entry name" value="6-phosphogluconate dehydrogenase C-terminal domain-like"/>
    <property type="match status" value="1"/>
</dbReference>
<dbReference type="InterPro" id="IPR046825">
    <property type="entry name" value="PDH_C"/>
</dbReference>
<protein>
    <submittedName>
        <fullName evidence="4">Prephenate dehydrogenase/arogenate dehydrogenase family protein</fullName>
    </submittedName>
</protein>
<comment type="similarity">
    <text evidence="1">Belongs to the prephenate/arogenate dehydrogenase family.</text>
</comment>
<dbReference type="PROSITE" id="PS51176">
    <property type="entry name" value="PDH_ADH"/>
    <property type="match status" value="1"/>
</dbReference>
<dbReference type="PANTHER" id="PTHR21363">
    <property type="entry name" value="PREPHENATE DEHYDROGENASE"/>
    <property type="match status" value="1"/>
</dbReference>
<evidence type="ECO:0000313" key="4">
    <source>
        <dbReference type="EMBL" id="MBD8078124.1"/>
    </source>
</evidence>
<dbReference type="InterPro" id="IPR008927">
    <property type="entry name" value="6-PGluconate_DH-like_C_sf"/>
</dbReference>
<dbReference type="Proteomes" id="UP000610846">
    <property type="component" value="Unassembled WGS sequence"/>
</dbReference>
<keyword evidence="5" id="KW-1185">Reference proteome</keyword>
<reference evidence="4" key="2">
    <citation type="submission" date="2020-09" db="EMBL/GenBank/DDBJ databases">
        <authorList>
            <person name="Yu Y."/>
        </authorList>
    </citation>
    <scope>NUCLEOTIDE SEQUENCE</scope>
    <source>
        <strain evidence="4">KCTC 49039</strain>
    </source>
</reference>
<dbReference type="SUPFAM" id="SSF51735">
    <property type="entry name" value="NAD(P)-binding Rossmann-fold domains"/>
    <property type="match status" value="1"/>
</dbReference>
<keyword evidence="2" id="KW-0560">Oxidoreductase</keyword>
<sequence>MVSVGVLGLGLVGGSVARALRRAGVDVVGFDAVPATRVAARAAGLSVTDDVASLCRTAPDVLVLAVPLRAVRPVAAEVARHVGGPTVVTDVGSVKSAVRDAVEAAGLGERYVGAHPMAGTERSGFAASSEDLLDGAHWAVTVGPTTRADALVRVLGLLTGALGGTVHVLTDEVHDEAAALVSHVPHVLATELLGVVADAPVRDVALALAAGSFRDTTRVARTDARRTEAMVTDNAAWVAAGLRVVVRDLERLALALETNAGVAPFFDRPDPVRQVVRPDSTHRTEHRVVLDEQGEWRTTLTGLGARGAVVVRVQDDAVHVV</sequence>
<gene>
    <name evidence="4" type="ORF">IF651_03505</name>
</gene>
<reference evidence="4" key="1">
    <citation type="journal article" date="2018" name="Curr. Microbiol.">
        <title>Cellulosimicrobium arenosum sp. nov., Isolated from Marine Sediment Sand.</title>
        <authorList>
            <person name="Oh M."/>
            <person name="Kim J.H."/>
            <person name="Yoon J.H."/>
            <person name="Schumann P."/>
            <person name="Kim W."/>
        </authorList>
    </citation>
    <scope>NUCLEOTIDE SEQUENCE</scope>
    <source>
        <strain evidence="4">KCTC 49039</strain>
    </source>
</reference>
<dbReference type="InterPro" id="IPR003099">
    <property type="entry name" value="Prephen_DH"/>
</dbReference>
<dbReference type="Pfam" id="PF02153">
    <property type="entry name" value="PDH_N"/>
    <property type="match status" value="1"/>
</dbReference>
<dbReference type="GO" id="GO:0006571">
    <property type="term" value="P:tyrosine biosynthetic process"/>
    <property type="evidence" value="ECO:0007669"/>
    <property type="project" value="InterPro"/>
</dbReference>
<dbReference type="InterPro" id="IPR050812">
    <property type="entry name" value="Preph/Arog_dehydrog"/>
</dbReference>
<evidence type="ECO:0000256" key="2">
    <source>
        <dbReference type="ARBA" id="ARBA00023002"/>
    </source>
</evidence>
<dbReference type="EMBL" id="JACYHB010000002">
    <property type="protein sequence ID" value="MBD8078124.1"/>
    <property type="molecule type" value="Genomic_DNA"/>
</dbReference>
<evidence type="ECO:0000313" key="5">
    <source>
        <dbReference type="Proteomes" id="UP000610846"/>
    </source>
</evidence>
<dbReference type="InterPro" id="IPR036291">
    <property type="entry name" value="NAD(P)-bd_dom_sf"/>
</dbReference>
<comment type="caution">
    <text evidence="4">The sequence shown here is derived from an EMBL/GenBank/DDBJ whole genome shotgun (WGS) entry which is preliminary data.</text>
</comment>
<name>A0A927G7S5_9MICO</name>
<dbReference type="Gene3D" id="3.40.50.720">
    <property type="entry name" value="NAD(P)-binding Rossmann-like Domain"/>
    <property type="match status" value="1"/>
</dbReference>
<evidence type="ECO:0000259" key="3">
    <source>
        <dbReference type="PROSITE" id="PS51176"/>
    </source>
</evidence>
<feature type="domain" description="Prephenate/arogenate dehydrogenase" evidence="3">
    <location>
        <begin position="2"/>
        <end position="287"/>
    </location>
</feature>
<dbReference type="InterPro" id="IPR046826">
    <property type="entry name" value="PDH_N"/>
</dbReference>
<organism evidence="4 5">
    <name type="scientific">Cellulosimicrobium arenosum</name>
    <dbReference type="NCBI Taxonomy" id="2708133"/>
    <lineage>
        <taxon>Bacteria</taxon>
        <taxon>Bacillati</taxon>
        <taxon>Actinomycetota</taxon>
        <taxon>Actinomycetes</taxon>
        <taxon>Micrococcales</taxon>
        <taxon>Promicromonosporaceae</taxon>
        <taxon>Cellulosimicrobium</taxon>
    </lineage>
</organism>
<dbReference type="GO" id="GO:0070403">
    <property type="term" value="F:NAD+ binding"/>
    <property type="evidence" value="ECO:0007669"/>
    <property type="project" value="InterPro"/>
</dbReference>
<proteinExistence type="inferred from homology"/>
<dbReference type="Gene3D" id="1.10.3660.10">
    <property type="entry name" value="6-phosphogluconate dehydrogenase C-terminal like domain"/>
    <property type="match status" value="1"/>
</dbReference>
<dbReference type="AlphaFoldDB" id="A0A927G7S5"/>